<dbReference type="Proteomes" id="UP000234323">
    <property type="component" value="Unassembled WGS sequence"/>
</dbReference>
<proteinExistence type="predicted"/>
<evidence type="ECO:0000313" key="1">
    <source>
        <dbReference type="EMBL" id="PKY51373.1"/>
    </source>
</evidence>
<accession>A0A2I1GXL5</accession>
<evidence type="ECO:0000313" key="2">
    <source>
        <dbReference type="Proteomes" id="UP000234323"/>
    </source>
</evidence>
<dbReference type="EMBL" id="LLXI01001011">
    <property type="protein sequence ID" value="PKY51373.1"/>
    <property type="molecule type" value="Genomic_DNA"/>
</dbReference>
<reference evidence="1 2" key="1">
    <citation type="submission" date="2015-10" db="EMBL/GenBank/DDBJ databases">
        <title>Genome analyses suggest a sexual origin of heterokaryosis in a supposedly ancient asexual fungus.</title>
        <authorList>
            <person name="Ropars J."/>
            <person name="Sedzielewska K."/>
            <person name="Noel J."/>
            <person name="Charron P."/>
            <person name="Farinelli L."/>
            <person name="Marton T."/>
            <person name="Kruger M."/>
            <person name="Pelin A."/>
            <person name="Brachmann A."/>
            <person name="Corradi N."/>
        </authorList>
    </citation>
    <scope>NUCLEOTIDE SEQUENCE [LARGE SCALE GENOMIC DNA]</scope>
    <source>
        <strain evidence="1 2">A4</strain>
    </source>
</reference>
<comment type="caution">
    <text evidence="1">The sequence shown here is derived from an EMBL/GenBank/DDBJ whole genome shotgun (WGS) entry which is preliminary data.</text>
</comment>
<protein>
    <submittedName>
        <fullName evidence="1">Uncharacterized protein</fullName>
    </submittedName>
</protein>
<organism evidence="1 2">
    <name type="scientific">Rhizophagus irregularis</name>
    <dbReference type="NCBI Taxonomy" id="588596"/>
    <lineage>
        <taxon>Eukaryota</taxon>
        <taxon>Fungi</taxon>
        <taxon>Fungi incertae sedis</taxon>
        <taxon>Mucoromycota</taxon>
        <taxon>Glomeromycotina</taxon>
        <taxon>Glomeromycetes</taxon>
        <taxon>Glomerales</taxon>
        <taxon>Glomeraceae</taxon>
        <taxon>Rhizophagus</taxon>
    </lineage>
</organism>
<name>A0A2I1GXL5_9GLOM</name>
<gene>
    <name evidence="1" type="ORF">RhiirA4_468365</name>
</gene>
<sequence>MRERRTDVTTGDIISSDNILGTLREDLENKNNKRDHKRKDIMRVYRGIKKFNLNLSQTYIEILEDNEYYDVTIEVGGSKCKNNSCTYDYSMSSLFIFTENFNFKQKRIIDVLAHIKLSNNISPETFQIILR</sequence>
<dbReference type="AlphaFoldDB" id="A0A2I1GXL5"/>
<keyword evidence="2" id="KW-1185">Reference proteome</keyword>